<dbReference type="SUPFAM" id="SSF51445">
    <property type="entry name" value="(Trans)glycosidases"/>
    <property type="match status" value="1"/>
</dbReference>
<sequence length="369" mass="42114">MSSIKYVAGLLSILLLLFSCHQKEEPIRAFSLDVNWKIKSDKKQGDNNFAPLGAWGDLDAQEHVSWCKDLGVNVIQSFAVSCNGYAWYKGGKTVPEQPGLKTDFLTDLVKLGRKENMKIFGYFCIGSNTKWGLDHPELSYETPSKAHIPLTKAYNDYLSASIKEALTITDMDGFMVDWLWNPKRGPVRWLPCEQEMFLELMGEPFPGRGNISKAIELEFRRKAISRCWKTIHDTAKSVKPECIIWLSCSDLKHPDIVNSDVFKQVDWLQNEAGDKESIDYVKTQIGDHTRLITTFSANFFKRNNLKAEDVAAYALKENIGLFTYVTPKAYDFAFPPVKDYLSKPLDSFEDIDERNIAFLARLFNNMDTK</sequence>
<protein>
    <recommendedName>
        <fullName evidence="3">Glycosyl hydrolase-like 10 domain-containing protein</fullName>
    </recommendedName>
</protein>
<dbReference type="EMBL" id="JAUOEM010000001">
    <property type="protein sequence ID" value="MDO5985832.1"/>
    <property type="molecule type" value="Genomic_DNA"/>
</dbReference>
<dbReference type="Proteomes" id="UP001176891">
    <property type="component" value="Unassembled WGS sequence"/>
</dbReference>
<dbReference type="Gene3D" id="3.20.20.80">
    <property type="entry name" value="Glycosidases"/>
    <property type="match status" value="1"/>
</dbReference>
<gene>
    <name evidence="1" type="ORF">Q4Q39_00310</name>
</gene>
<dbReference type="PROSITE" id="PS51257">
    <property type="entry name" value="PROKAR_LIPOPROTEIN"/>
    <property type="match status" value="1"/>
</dbReference>
<reference evidence="1" key="1">
    <citation type="submission" date="2023-07" db="EMBL/GenBank/DDBJ databases">
        <title>Two novel species in the genus Flavivirga.</title>
        <authorList>
            <person name="Kwon K."/>
        </authorList>
    </citation>
    <scope>NUCLEOTIDE SEQUENCE</scope>
    <source>
        <strain evidence="1">KACC 14157</strain>
    </source>
</reference>
<dbReference type="RefSeq" id="WP_303280378.1">
    <property type="nucleotide sequence ID" value="NZ_BAABCZ010000016.1"/>
</dbReference>
<dbReference type="InterPro" id="IPR017853">
    <property type="entry name" value="GH"/>
</dbReference>
<evidence type="ECO:0000313" key="1">
    <source>
        <dbReference type="EMBL" id="MDO5985832.1"/>
    </source>
</evidence>
<comment type="caution">
    <text evidence="1">The sequence shown here is derived from an EMBL/GenBank/DDBJ whole genome shotgun (WGS) entry which is preliminary data.</text>
</comment>
<evidence type="ECO:0008006" key="3">
    <source>
        <dbReference type="Google" id="ProtNLM"/>
    </source>
</evidence>
<evidence type="ECO:0000313" key="2">
    <source>
        <dbReference type="Proteomes" id="UP001176891"/>
    </source>
</evidence>
<dbReference type="Pfam" id="PF14871">
    <property type="entry name" value="GHL6"/>
    <property type="match status" value="1"/>
</dbReference>
<proteinExistence type="predicted"/>
<dbReference type="InterPro" id="IPR028212">
    <property type="entry name" value="GHL6"/>
</dbReference>
<accession>A0ABT8WVX3</accession>
<keyword evidence="2" id="KW-1185">Reference proteome</keyword>
<name>A0ABT8WVX3_9FLAO</name>
<organism evidence="1 2">
    <name type="scientific">Flavivirga amylovorans</name>
    <dbReference type="NCBI Taxonomy" id="870486"/>
    <lineage>
        <taxon>Bacteria</taxon>
        <taxon>Pseudomonadati</taxon>
        <taxon>Bacteroidota</taxon>
        <taxon>Flavobacteriia</taxon>
        <taxon>Flavobacteriales</taxon>
        <taxon>Flavobacteriaceae</taxon>
        <taxon>Flavivirga</taxon>
    </lineage>
</organism>